<dbReference type="PANTHER" id="PTHR23402">
    <property type="entry name" value="PROTEASE FAMILY C15 PYROGLUTAMYL-PEPTIDASE I-RELATED"/>
    <property type="match status" value="1"/>
</dbReference>
<protein>
    <recommendedName>
        <fullName evidence="6">Pyroglutamyl-peptidase I</fullName>
        <ecNumber evidence="6">3.4.19.3</ecNumber>
    </recommendedName>
</protein>
<gene>
    <name evidence="7" type="ORF">SCF082_LOCUS19446</name>
</gene>
<sequence>MGVEQNPTSTLCETLQKYVRDGVVPKGVDQKLLKEFDASGILLEGLKVLEVAAESCRSEVPQIISFLKEKGKASGQAVILHLGVASNRDHISLECRGVNEATFRVPDVRGFQCCAEPVVANSPPVIFSSLRLPEILAELHDRGVKSEISTDAGRFLCNYVFFQSLNAARPFEIPVLFVHVPLFKDMDQATQVVALLCLFIAIARQLQDAPPSIPPPSARPLG</sequence>
<accession>A0ABP0KVU6</accession>
<dbReference type="PROSITE" id="PS01334">
    <property type="entry name" value="PYRASE_CYS"/>
    <property type="match status" value="1"/>
</dbReference>
<dbReference type="Pfam" id="PF01470">
    <property type="entry name" value="Peptidase_C15"/>
    <property type="match status" value="1"/>
</dbReference>
<evidence type="ECO:0000256" key="5">
    <source>
        <dbReference type="ARBA" id="ARBA00022807"/>
    </source>
</evidence>
<comment type="catalytic activity">
    <reaction evidence="6">
        <text>Release of an N-terminal pyroglutamyl group from a polypeptide, the second amino acid generally not being Pro.</text>
        <dbReference type="EC" id="3.4.19.3"/>
    </reaction>
</comment>
<evidence type="ECO:0000256" key="1">
    <source>
        <dbReference type="ARBA" id="ARBA00006641"/>
    </source>
</evidence>
<dbReference type="InterPro" id="IPR036440">
    <property type="entry name" value="Peptidase_C15-like_sf"/>
</dbReference>
<evidence type="ECO:0000256" key="3">
    <source>
        <dbReference type="ARBA" id="ARBA00022670"/>
    </source>
</evidence>
<reference evidence="7 8" key="1">
    <citation type="submission" date="2024-02" db="EMBL/GenBank/DDBJ databases">
        <authorList>
            <person name="Chen Y."/>
            <person name="Shah S."/>
            <person name="Dougan E. K."/>
            <person name="Thang M."/>
            <person name="Chan C."/>
        </authorList>
    </citation>
    <scope>NUCLEOTIDE SEQUENCE [LARGE SCALE GENOMIC DNA]</scope>
</reference>
<dbReference type="SUPFAM" id="SSF53182">
    <property type="entry name" value="Pyrrolidone carboxyl peptidase (pyroglutamate aminopeptidase)"/>
    <property type="match status" value="1"/>
</dbReference>
<dbReference type="InterPro" id="IPR016125">
    <property type="entry name" value="Peptidase_C15-like"/>
</dbReference>
<organism evidence="7 8">
    <name type="scientific">Durusdinium trenchii</name>
    <dbReference type="NCBI Taxonomy" id="1381693"/>
    <lineage>
        <taxon>Eukaryota</taxon>
        <taxon>Sar</taxon>
        <taxon>Alveolata</taxon>
        <taxon>Dinophyceae</taxon>
        <taxon>Suessiales</taxon>
        <taxon>Symbiodiniaceae</taxon>
        <taxon>Durusdinium</taxon>
    </lineage>
</organism>
<dbReference type="InterPro" id="IPR033694">
    <property type="entry name" value="PGPEP1_Cys_AS"/>
</dbReference>
<dbReference type="InterPro" id="IPR000816">
    <property type="entry name" value="Peptidase_C15"/>
</dbReference>
<comment type="caution">
    <text evidence="7">The sequence shown here is derived from an EMBL/GenBank/DDBJ whole genome shotgun (WGS) entry which is preliminary data.</text>
</comment>
<keyword evidence="8" id="KW-1185">Reference proteome</keyword>
<dbReference type="PANTHER" id="PTHR23402:SF1">
    <property type="entry name" value="PYROGLUTAMYL-PEPTIDASE I"/>
    <property type="match status" value="1"/>
</dbReference>
<proteinExistence type="inferred from homology"/>
<dbReference type="EMBL" id="CAXAMM010013335">
    <property type="protein sequence ID" value="CAK9031017.1"/>
    <property type="molecule type" value="Genomic_DNA"/>
</dbReference>
<dbReference type="Gene3D" id="3.40.630.20">
    <property type="entry name" value="Peptidase C15, pyroglutamyl peptidase I-like"/>
    <property type="match status" value="1"/>
</dbReference>
<feature type="active site" evidence="6">
    <location>
        <position position="157"/>
    </location>
</feature>
<evidence type="ECO:0000256" key="4">
    <source>
        <dbReference type="ARBA" id="ARBA00022801"/>
    </source>
</evidence>
<evidence type="ECO:0000256" key="2">
    <source>
        <dbReference type="ARBA" id="ARBA00022490"/>
    </source>
</evidence>
<keyword evidence="3" id="KW-0645">Protease</keyword>
<dbReference type="Proteomes" id="UP001642464">
    <property type="component" value="Unassembled WGS sequence"/>
</dbReference>
<comment type="similarity">
    <text evidence="1">Belongs to the peptidase C15 family.</text>
</comment>
<evidence type="ECO:0000313" key="8">
    <source>
        <dbReference type="Proteomes" id="UP001642464"/>
    </source>
</evidence>
<evidence type="ECO:0000313" key="7">
    <source>
        <dbReference type="EMBL" id="CAK9031017.1"/>
    </source>
</evidence>
<dbReference type="EC" id="3.4.19.3" evidence="6"/>
<keyword evidence="4" id="KW-0378">Hydrolase</keyword>
<name>A0ABP0KVU6_9DINO</name>
<evidence type="ECO:0000256" key="6">
    <source>
        <dbReference type="PROSITE-ProRule" id="PRU10077"/>
    </source>
</evidence>
<keyword evidence="5" id="KW-0788">Thiol protease</keyword>
<dbReference type="PRINTS" id="PR00706">
    <property type="entry name" value="PYROGLUPTASE"/>
</dbReference>
<keyword evidence="2" id="KW-0963">Cytoplasm</keyword>